<feature type="domain" description="AAR2 N-terminal" evidence="4">
    <location>
        <begin position="8"/>
        <end position="172"/>
    </location>
</feature>
<name>A0A139AY65_GONPJ</name>
<dbReference type="InterPro" id="IPR038514">
    <property type="entry name" value="AAR2_C_sf"/>
</dbReference>
<gene>
    <name evidence="5" type="ORF">M427DRAFT_65663</name>
</gene>
<feature type="domain" description="AAR2 C-terminal" evidence="3">
    <location>
        <begin position="244"/>
        <end position="470"/>
    </location>
</feature>
<dbReference type="AlphaFoldDB" id="A0A139AY65"/>
<dbReference type="Gene3D" id="2.60.34.20">
    <property type="match status" value="1"/>
</dbReference>
<dbReference type="EMBL" id="KQ965732">
    <property type="protein sequence ID" value="KXS21688.1"/>
    <property type="molecule type" value="Genomic_DNA"/>
</dbReference>
<dbReference type="PANTHER" id="PTHR12689:SF4">
    <property type="entry name" value="PROTEIN AAR2 HOMOLOG"/>
    <property type="match status" value="1"/>
</dbReference>
<dbReference type="CDD" id="cd13777">
    <property type="entry name" value="Aar2_N"/>
    <property type="match status" value="1"/>
</dbReference>
<keyword evidence="6" id="KW-1185">Reference proteome</keyword>
<evidence type="ECO:0000313" key="5">
    <source>
        <dbReference type="EMBL" id="KXS21688.1"/>
    </source>
</evidence>
<protein>
    <recommendedName>
        <fullName evidence="7">AAR2-domain-containing protein</fullName>
    </recommendedName>
</protein>
<dbReference type="InterPro" id="IPR007946">
    <property type="entry name" value="AAR2"/>
</dbReference>
<dbReference type="OrthoDB" id="201752at2759"/>
<dbReference type="InterPro" id="IPR033648">
    <property type="entry name" value="AAR2_C"/>
</dbReference>
<reference evidence="5 6" key="1">
    <citation type="journal article" date="2015" name="Genome Biol. Evol.">
        <title>Phylogenomic analyses indicate that early fungi evolved digesting cell walls of algal ancestors of land plants.</title>
        <authorList>
            <person name="Chang Y."/>
            <person name="Wang S."/>
            <person name="Sekimoto S."/>
            <person name="Aerts A.L."/>
            <person name="Choi C."/>
            <person name="Clum A."/>
            <person name="LaButti K.M."/>
            <person name="Lindquist E.A."/>
            <person name="Yee Ngan C."/>
            <person name="Ohm R.A."/>
            <person name="Salamov A.A."/>
            <person name="Grigoriev I.V."/>
            <person name="Spatafora J.W."/>
            <person name="Berbee M.L."/>
        </authorList>
    </citation>
    <scope>NUCLEOTIDE SEQUENCE [LARGE SCALE GENOMIC DNA]</scope>
    <source>
        <strain evidence="5 6">JEL478</strain>
    </source>
</reference>
<dbReference type="InterPro" id="IPR038516">
    <property type="entry name" value="AAR2_N_sf"/>
</dbReference>
<organism evidence="5 6">
    <name type="scientific">Gonapodya prolifera (strain JEL478)</name>
    <name type="common">Monoblepharis prolifera</name>
    <dbReference type="NCBI Taxonomy" id="1344416"/>
    <lineage>
        <taxon>Eukaryota</taxon>
        <taxon>Fungi</taxon>
        <taxon>Fungi incertae sedis</taxon>
        <taxon>Chytridiomycota</taxon>
        <taxon>Chytridiomycota incertae sedis</taxon>
        <taxon>Monoblepharidomycetes</taxon>
        <taxon>Monoblepharidales</taxon>
        <taxon>Gonapodyaceae</taxon>
        <taxon>Gonapodya</taxon>
    </lineage>
</organism>
<accession>A0A139AY65</accession>
<dbReference type="CDD" id="cd13778">
    <property type="entry name" value="Aar2_C"/>
    <property type="match status" value="1"/>
</dbReference>
<dbReference type="STRING" id="1344416.A0A139AY65"/>
<evidence type="ECO:0000313" key="6">
    <source>
        <dbReference type="Proteomes" id="UP000070544"/>
    </source>
</evidence>
<comment type="similarity">
    <text evidence="1">Belongs to the AAR2 family.</text>
</comment>
<feature type="compositionally biased region" description="Acidic residues" evidence="2">
    <location>
        <begin position="530"/>
        <end position="547"/>
    </location>
</feature>
<evidence type="ECO:0000256" key="1">
    <source>
        <dbReference type="ARBA" id="ARBA00006281"/>
    </source>
</evidence>
<dbReference type="Gene3D" id="1.25.40.550">
    <property type="entry name" value="Aar2, C-terminal domain-like"/>
    <property type="match status" value="1"/>
</dbReference>
<dbReference type="PANTHER" id="PTHR12689">
    <property type="entry name" value="A1 CISTRON SPLICING FACTOR AAR2-RELATED"/>
    <property type="match status" value="1"/>
</dbReference>
<sequence length="547" mass="59129">MGSLWDQTACLLLLDTPPSISLGIDFYHWHTGKRFRGLKFIPPGLHFVHYGALSRFGDATVRTGFFKFFERGEVFVGRWDPAAEDLKREEELDPDFVKMARENLPSVAQNLGVYPVLSSHSPPSQTATANPDEAEADEGAPRDEEQNSPSLFPLWVSLTRHTDADTVRRILPAGGKVSGMVTTSRYSDVEMARIAPAAGSSSVGRTVWGKPRSDEQDRTLSSLVGVGAAVGIGSFGSTDLPLAFLTFDLRKSFPPDATGRDRTTYSLDKSWLLRHVVSRQLAGDYRRLLGELELTFLLFHPANIFDGFEHYLNIVELVFAAEEAIRAALALTPPSASATAGASASASASASAAASAAAEVEAATGPPASFFHEFAEILTAQTSAMPEEFVEESAGRMAMAGLGGPSVSGNKPGSSSTAKTLKRPLGNRLKELIKSFYVTVSDASTSSDRSVLTAAEALLAAVRERFDWDIAGDLSREHDRQDRRARALLSGTPRGKRKWETTIAAHEVDGEDTDDAVEGYIEGGDRDRDESEDDDEDAPVVVELDTE</sequence>
<feature type="region of interest" description="Disordered" evidence="2">
    <location>
        <begin position="506"/>
        <end position="547"/>
    </location>
</feature>
<dbReference type="GO" id="GO:0000244">
    <property type="term" value="P:spliceosomal tri-snRNP complex assembly"/>
    <property type="evidence" value="ECO:0007669"/>
    <property type="project" value="TreeGrafter"/>
</dbReference>
<dbReference type="Pfam" id="PF20981">
    <property type="entry name" value="AAR2_1st"/>
    <property type="match status" value="1"/>
</dbReference>
<evidence type="ECO:0000259" key="3">
    <source>
        <dbReference type="Pfam" id="PF05282"/>
    </source>
</evidence>
<dbReference type="Proteomes" id="UP000070544">
    <property type="component" value="Unassembled WGS sequence"/>
</dbReference>
<feature type="compositionally biased region" description="Polar residues" evidence="2">
    <location>
        <begin position="118"/>
        <end position="129"/>
    </location>
</feature>
<evidence type="ECO:0008006" key="7">
    <source>
        <dbReference type="Google" id="ProtNLM"/>
    </source>
</evidence>
<evidence type="ECO:0000259" key="4">
    <source>
        <dbReference type="Pfam" id="PF20981"/>
    </source>
</evidence>
<proteinExistence type="inferred from homology"/>
<feature type="region of interest" description="Disordered" evidence="2">
    <location>
        <begin position="118"/>
        <end position="148"/>
    </location>
</feature>
<evidence type="ECO:0000256" key="2">
    <source>
        <dbReference type="SAM" id="MobiDB-lite"/>
    </source>
</evidence>
<dbReference type="InterPro" id="IPR033647">
    <property type="entry name" value="Aar2_N"/>
</dbReference>
<dbReference type="Pfam" id="PF05282">
    <property type="entry name" value="AAR2"/>
    <property type="match status" value="1"/>
</dbReference>